<protein>
    <submittedName>
        <fullName evidence="2">DUF998 domain-containing protein</fullName>
    </submittedName>
</protein>
<feature type="transmembrane region" description="Helical" evidence="1">
    <location>
        <begin position="55"/>
        <end position="77"/>
    </location>
</feature>
<dbReference type="Pfam" id="PF06197">
    <property type="entry name" value="DUF998"/>
    <property type="match status" value="1"/>
</dbReference>
<gene>
    <name evidence="2" type="ORF">JQS43_11445</name>
</gene>
<evidence type="ECO:0000256" key="1">
    <source>
        <dbReference type="SAM" id="Phobius"/>
    </source>
</evidence>
<dbReference type="RefSeq" id="WP_239679075.1">
    <property type="nucleotide sequence ID" value="NZ_CP070499.1"/>
</dbReference>
<keyword evidence="3" id="KW-1185">Reference proteome</keyword>
<proteinExistence type="predicted"/>
<name>A0A895YRV1_9ACTN</name>
<dbReference type="AlphaFoldDB" id="A0A895YRV1"/>
<organism evidence="2 3">
    <name type="scientific">Natronosporangium hydrolyticum</name>
    <dbReference type="NCBI Taxonomy" id="2811111"/>
    <lineage>
        <taxon>Bacteria</taxon>
        <taxon>Bacillati</taxon>
        <taxon>Actinomycetota</taxon>
        <taxon>Actinomycetes</taxon>
        <taxon>Micromonosporales</taxon>
        <taxon>Micromonosporaceae</taxon>
        <taxon>Natronosporangium</taxon>
    </lineage>
</organism>
<feature type="transmembrane region" description="Helical" evidence="1">
    <location>
        <begin position="89"/>
        <end position="109"/>
    </location>
</feature>
<sequence>MAETTTRPTSTTRGLLACGVIGGPLFIVVVLIQQLTREGFDPRQHALSQLSLGDLGWLQITNFIVTGLLFLACAVGMRRVLRGGPAGTWGPRLFGAFGAALIWGGVFVTDPAFGFPPGTPAGAPEEFTWHGILHGLAPTVAAIAIVAACFVFARRFSRLGERAWLWYSVIAAAGYLLLAFASFPLEDFRLMLAGGILAWTWASAIALRLLLAR</sequence>
<keyword evidence="1" id="KW-1133">Transmembrane helix</keyword>
<evidence type="ECO:0000313" key="2">
    <source>
        <dbReference type="EMBL" id="QSB16840.1"/>
    </source>
</evidence>
<accession>A0A895YRV1</accession>
<reference evidence="2" key="1">
    <citation type="submission" date="2021-02" db="EMBL/GenBank/DDBJ databases">
        <title>Natrosporangium hydrolyticum gen. nov., sp. nov, a haloalkaliphilic actinobacterium from a soda solonchak soil.</title>
        <authorList>
            <person name="Sorokin D.Y."/>
            <person name="Khijniak T.V."/>
            <person name="Zakharycheva A.P."/>
            <person name="Boueva O.V."/>
            <person name="Ariskina E.V."/>
            <person name="Hahnke R.L."/>
            <person name="Bunk B."/>
            <person name="Sproer C."/>
            <person name="Schumann P."/>
            <person name="Evtushenko L.I."/>
            <person name="Kublanov I.V."/>
        </authorList>
    </citation>
    <scope>NUCLEOTIDE SEQUENCE</scope>
    <source>
        <strain evidence="2">DSM 106523</strain>
    </source>
</reference>
<evidence type="ECO:0000313" key="3">
    <source>
        <dbReference type="Proteomes" id="UP000662857"/>
    </source>
</evidence>
<feature type="transmembrane region" description="Helical" evidence="1">
    <location>
        <begin position="191"/>
        <end position="211"/>
    </location>
</feature>
<keyword evidence="1" id="KW-0472">Membrane</keyword>
<feature type="transmembrane region" description="Helical" evidence="1">
    <location>
        <begin position="129"/>
        <end position="152"/>
    </location>
</feature>
<dbReference type="KEGG" id="nhy:JQS43_11445"/>
<dbReference type="InterPro" id="IPR009339">
    <property type="entry name" value="DUF998"/>
</dbReference>
<feature type="transmembrane region" description="Helical" evidence="1">
    <location>
        <begin position="164"/>
        <end position="185"/>
    </location>
</feature>
<dbReference type="EMBL" id="CP070499">
    <property type="protein sequence ID" value="QSB16840.1"/>
    <property type="molecule type" value="Genomic_DNA"/>
</dbReference>
<feature type="transmembrane region" description="Helical" evidence="1">
    <location>
        <begin position="12"/>
        <end position="35"/>
    </location>
</feature>
<dbReference type="Proteomes" id="UP000662857">
    <property type="component" value="Chromosome"/>
</dbReference>
<keyword evidence="1" id="KW-0812">Transmembrane</keyword>